<reference evidence="1" key="1">
    <citation type="submission" date="2023-04" db="EMBL/GenBank/DDBJ databases">
        <authorList>
            <consortium name="ELIXIR-Norway"/>
        </authorList>
    </citation>
    <scope>NUCLEOTIDE SEQUENCE [LARGE SCALE GENOMIC DNA]</scope>
</reference>
<evidence type="ECO:0000313" key="1">
    <source>
        <dbReference type="EMBL" id="CAI9180381.1"/>
    </source>
</evidence>
<dbReference type="EMBL" id="OX460343">
    <property type="protein sequence ID" value="CAI9180381.1"/>
    <property type="molecule type" value="Genomic_DNA"/>
</dbReference>
<name>A0ABN9A4X0_RANTA</name>
<organism evidence="1 2">
    <name type="scientific">Rangifer tarandus platyrhynchus</name>
    <name type="common">Svalbard reindeer</name>
    <dbReference type="NCBI Taxonomy" id="3082113"/>
    <lineage>
        <taxon>Eukaryota</taxon>
        <taxon>Metazoa</taxon>
        <taxon>Chordata</taxon>
        <taxon>Craniata</taxon>
        <taxon>Vertebrata</taxon>
        <taxon>Euteleostomi</taxon>
        <taxon>Mammalia</taxon>
        <taxon>Eutheria</taxon>
        <taxon>Laurasiatheria</taxon>
        <taxon>Artiodactyla</taxon>
        <taxon>Ruminantia</taxon>
        <taxon>Pecora</taxon>
        <taxon>Cervidae</taxon>
        <taxon>Odocoileinae</taxon>
        <taxon>Rangifer</taxon>
    </lineage>
</organism>
<gene>
    <name evidence="1" type="ORF">MRATA1EN1_LOCUS29343</name>
</gene>
<sequence length="102" mass="10923">MRCAKLLQSLCDPMDCSQPGSSVHGIAISSSRDLPDPEMEPASLTSPALAGGFFTASTAWEAPVRSLQRQTSLRIKEEIKIHESVDLSSPVEDGDRIALGKV</sequence>
<keyword evidence="2" id="KW-1185">Reference proteome</keyword>
<accession>A0ABN9A4X0</accession>
<protein>
    <submittedName>
        <fullName evidence="1">Uncharacterized protein</fullName>
    </submittedName>
</protein>
<proteinExistence type="predicted"/>
<evidence type="ECO:0000313" key="2">
    <source>
        <dbReference type="Proteomes" id="UP001176941"/>
    </source>
</evidence>
<dbReference type="Proteomes" id="UP001176941">
    <property type="component" value="Chromosome X"/>
</dbReference>